<evidence type="ECO:0000313" key="2">
    <source>
        <dbReference type="EMBL" id="ORZ33760.1"/>
    </source>
</evidence>
<organism evidence="2 3">
    <name type="scientific">Catenaria anguillulae PL171</name>
    <dbReference type="NCBI Taxonomy" id="765915"/>
    <lineage>
        <taxon>Eukaryota</taxon>
        <taxon>Fungi</taxon>
        <taxon>Fungi incertae sedis</taxon>
        <taxon>Blastocladiomycota</taxon>
        <taxon>Blastocladiomycetes</taxon>
        <taxon>Blastocladiales</taxon>
        <taxon>Catenariaceae</taxon>
        <taxon>Catenaria</taxon>
    </lineage>
</organism>
<dbReference type="AlphaFoldDB" id="A0A1Y2HGM9"/>
<proteinExistence type="predicted"/>
<name>A0A1Y2HGM9_9FUNG</name>
<sequence length="217" mass="23519">MRASWDANTLQPLNATRNSTSIPHPIPLRSDAFAIHCPPHPSLLLAGQRDGWLSLIDLRTPSSTRSAASHPPPAAIASKPKHTYDHRPTHLPTWSVSSILTDTFGSTYCVFRGGHVTEYIPGYGQRMVHVAEEALDGESGFEVAMRQCAAGWILWAEVWCVRGRRGKRRVGVFVGGKKVAEMESKADMDCGSVASALIVVESEVTGRPMVVSVSTSS</sequence>
<dbReference type="Proteomes" id="UP000193411">
    <property type="component" value="Unassembled WGS sequence"/>
</dbReference>
<accession>A0A1Y2HGM9</accession>
<keyword evidence="3" id="KW-1185">Reference proteome</keyword>
<protein>
    <submittedName>
        <fullName evidence="2">Uncharacterized protein</fullName>
    </submittedName>
</protein>
<evidence type="ECO:0000313" key="3">
    <source>
        <dbReference type="Proteomes" id="UP000193411"/>
    </source>
</evidence>
<comment type="caution">
    <text evidence="2">The sequence shown here is derived from an EMBL/GenBank/DDBJ whole genome shotgun (WGS) entry which is preliminary data.</text>
</comment>
<reference evidence="2 3" key="1">
    <citation type="submission" date="2016-07" db="EMBL/GenBank/DDBJ databases">
        <title>Pervasive Adenine N6-methylation of Active Genes in Fungi.</title>
        <authorList>
            <consortium name="DOE Joint Genome Institute"/>
            <person name="Mondo S.J."/>
            <person name="Dannebaum R.O."/>
            <person name="Kuo R.C."/>
            <person name="Labutti K."/>
            <person name="Haridas S."/>
            <person name="Kuo A."/>
            <person name="Salamov A."/>
            <person name="Ahrendt S.R."/>
            <person name="Lipzen A."/>
            <person name="Sullivan W."/>
            <person name="Andreopoulos W.B."/>
            <person name="Clum A."/>
            <person name="Lindquist E."/>
            <person name="Daum C."/>
            <person name="Ramamoorthy G.K."/>
            <person name="Gryganskyi A."/>
            <person name="Culley D."/>
            <person name="Magnuson J.K."/>
            <person name="James T.Y."/>
            <person name="O'Malley M.A."/>
            <person name="Stajich J.E."/>
            <person name="Spatafora J.W."/>
            <person name="Visel A."/>
            <person name="Grigoriev I.V."/>
        </authorList>
    </citation>
    <scope>NUCLEOTIDE SEQUENCE [LARGE SCALE GENOMIC DNA]</scope>
    <source>
        <strain evidence="2 3">PL171</strain>
    </source>
</reference>
<evidence type="ECO:0000256" key="1">
    <source>
        <dbReference type="SAM" id="MobiDB-lite"/>
    </source>
</evidence>
<feature type="region of interest" description="Disordered" evidence="1">
    <location>
        <begin position="1"/>
        <end position="22"/>
    </location>
</feature>
<gene>
    <name evidence="2" type="ORF">BCR44DRAFT_1190380</name>
</gene>
<feature type="region of interest" description="Disordered" evidence="1">
    <location>
        <begin position="62"/>
        <end position="82"/>
    </location>
</feature>
<dbReference type="EMBL" id="MCFL01000033">
    <property type="protein sequence ID" value="ORZ33760.1"/>
    <property type="molecule type" value="Genomic_DNA"/>
</dbReference>